<feature type="domain" description="HTH araC/xylS-type" evidence="4">
    <location>
        <begin position="147"/>
        <end position="246"/>
    </location>
</feature>
<dbReference type="InterPro" id="IPR050204">
    <property type="entry name" value="AraC_XylS_family_regulators"/>
</dbReference>
<reference evidence="5" key="1">
    <citation type="submission" date="2020-10" db="EMBL/GenBank/DDBJ databases">
        <title>Connecting structure to function with the recovery of over 1000 high-quality activated sludge metagenome-assembled genomes encoding full-length rRNA genes using long-read sequencing.</title>
        <authorList>
            <person name="Singleton C.M."/>
            <person name="Petriglieri F."/>
            <person name="Kristensen J.M."/>
            <person name="Kirkegaard R.H."/>
            <person name="Michaelsen T.Y."/>
            <person name="Andersen M.H."/>
            <person name="Karst S.M."/>
            <person name="Dueholm M.S."/>
            <person name="Nielsen P.H."/>
            <person name="Albertsen M."/>
        </authorList>
    </citation>
    <scope>NUCLEOTIDE SEQUENCE</scope>
    <source>
        <strain evidence="5">Skiv_18-Q3-R9-52_MAXAC.067</strain>
    </source>
</reference>
<dbReference type="Proteomes" id="UP000886657">
    <property type="component" value="Unassembled WGS sequence"/>
</dbReference>
<dbReference type="GO" id="GO:0043565">
    <property type="term" value="F:sequence-specific DNA binding"/>
    <property type="evidence" value="ECO:0007669"/>
    <property type="project" value="InterPro"/>
</dbReference>
<dbReference type="AlphaFoldDB" id="A0A9D7SI37"/>
<name>A0A9D7SI37_9BACT</name>
<evidence type="ECO:0000256" key="3">
    <source>
        <dbReference type="ARBA" id="ARBA00023163"/>
    </source>
</evidence>
<dbReference type="InterPro" id="IPR018060">
    <property type="entry name" value="HTH_AraC"/>
</dbReference>
<dbReference type="PANTHER" id="PTHR46796">
    <property type="entry name" value="HTH-TYPE TRANSCRIPTIONAL ACTIVATOR RHAS-RELATED"/>
    <property type="match status" value="1"/>
</dbReference>
<dbReference type="Pfam" id="PF12833">
    <property type="entry name" value="HTH_18"/>
    <property type="match status" value="1"/>
</dbReference>
<evidence type="ECO:0000256" key="1">
    <source>
        <dbReference type="ARBA" id="ARBA00023015"/>
    </source>
</evidence>
<protein>
    <submittedName>
        <fullName evidence="5">AraC family transcriptional regulator</fullName>
    </submittedName>
</protein>
<dbReference type="SMART" id="SM00342">
    <property type="entry name" value="HTH_ARAC"/>
    <property type="match status" value="1"/>
</dbReference>
<evidence type="ECO:0000313" key="6">
    <source>
        <dbReference type="Proteomes" id="UP000886657"/>
    </source>
</evidence>
<dbReference type="PANTHER" id="PTHR46796:SF15">
    <property type="entry name" value="BLL1074 PROTEIN"/>
    <property type="match status" value="1"/>
</dbReference>
<accession>A0A9D7SI37</accession>
<keyword evidence="3" id="KW-0804">Transcription</keyword>
<keyword evidence="1" id="KW-0805">Transcription regulation</keyword>
<evidence type="ECO:0000259" key="4">
    <source>
        <dbReference type="PROSITE" id="PS01124"/>
    </source>
</evidence>
<gene>
    <name evidence="5" type="ORF">IPP58_16760</name>
</gene>
<dbReference type="GO" id="GO:0003700">
    <property type="term" value="F:DNA-binding transcription factor activity"/>
    <property type="evidence" value="ECO:0007669"/>
    <property type="project" value="InterPro"/>
</dbReference>
<dbReference type="EMBL" id="JADKIO010000013">
    <property type="protein sequence ID" value="MBK9798097.1"/>
    <property type="molecule type" value="Genomic_DNA"/>
</dbReference>
<organism evidence="5 6">
    <name type="scientific">Candidatus Geothrix skivensis</name>
    <dbReference type="NCBI Taxonomy" id="2954439"/>
    <lineage>
        <taxon>Bacteria</taxon>
        <taxon>Pseudomonadati</taxon>
        <taxon>Acidobacteriota</taxon>
        <taxon>Holophagae</taxon>
        <taxon>Holophagales</taxon>
        <taxon>Holophagaceae</taxon>
        <taxon>Geothrix</taxon>
    </lineage>
</organism>
<proteinExistence type="predicted"/>
<comment type="caution">
    <text evidence="5">The sequence shown here is derived from an EMBL/GenBank/DDBJ whole genome shotgun (WGS) entry which is preliminary data.</text>
</comment>
<evidence type="ECO:0000313" key="5">
    <source>
        <dbReference type="EMBL" id="MBK9798097.1"/>
    </source>
</evidence>
<keyword evidence="2" id="KW-0238">DNA-binding</keyword>
<evidence type="ECO:0000256" key="2">
    <source>
        <dbReference type="ARBA" id="ARBA00023125"/>
    </source>
</evidence>
<dbReference type="PROSITE" id="PS01124">
    <property type="entry name" value="HTH_ARAC_FAMILY_2"/>
    <property type="match status" value="1"/>
</dbReference>
<dbReference type="Gene3D" id="1.10.10.60">
    <property type="entry name" value="Homeodomain-like"/>
    <property type="match status" value="1"/>
</dbReference>
<sequence>MRYQEFEPLPALRRWFASIWVFEVPPDVEALPHAIPLTGGVILGMNLKGGVPVCFGPRLQPLRTVVHGGDQYAGVHLWPGVHRAWLGRASPPLREVVRPLADLVDPCWVVRFGQALQAAFLHEWTAEGLAELGRILLARTPPGAPDDAVMAAMLRVLEADGRDPVGGLAAAVGLSPATLRRRFRAELELSPKELARIRRVRASATDAVAGGHWAGIAAGRGFSDQAHLVREFQELLGRSPESFRAHGNQIQHRLLKR</sequence>